<dbReference type="EMBL" id="FMUH01000004">
    <property type="protein sequence ID" value="SCX52765.1"/>
    <property type="molecule type" value="Genomic_DNA"/>
</dbReference>
<dbReference type="Gene3D" id="1.10.20.60">
    <property type="entry name" value="Glu-tRNAGln amidotransferase C subunit, N-terminal domain"/>
    <property type="match status" value="1"/>
</dbReference>
<comment type="subunit">
    <text evidence="1">Heterotrimer of A, B and C subunits.</text>
</comment>
<proteinExistence type="inferred from homology"/>
<dbReference type="EC" id="6.3.5.-" evidence="1"/>
<dbReference type="GO" id="GO:0050566">
    <property type="term" value="F:asparaginyl-tRNA synthase (glutamine-hydrolyzing) activity"/>
    <property type="evidence" value="ECO:0007669"/>
    <property type="project" value="RHEA"/>
</dbReference>
<dbReference type="InterPro" id="IPR003837">
    <property type="entry name" value="GatC"/>
</dbReference>
<comment type="catalytic activity">
    <reaction evidence="1">
        <text>L-aspartyl-tRNA(Asn) + L-glutamine + ATP + H2O = L-asparaginyl-tRNA(Asn) + L-glutamate + ADP + phosphate + 2 H(+)</text>
        <dbReference type="Rhea" id="RHEA:14513"/>
        <dbReference type="Rhea" id="RHEA-COMP:9674"/>
        <dbReference type="Rhea" id="RHEA-COMP:9677"/>
        <dbReference type="ChEBI" id="CHEBI:15377"/>
        <dbReference type="ChEBI" id="CHEBI:15378"/>
        <dbReference type="ChEBI" id="CHEBI:29985"/>
        <dbReference type="ChEBI" id="CHEBI:30616"/>
        <dbReference type="ChEBI" id="CHEBI:43474"/>
        <dbReference type="ChEBI" id="CHEBI:58359"/>
        <dbReference type="ChEBI" id="CHEBI:78515"/>
        <dbReference type="ChEBI" id="CHEBI:78516"/>
        <dbReference type="ChEBI" id="CHEBI:456216"/>
    </reaction>
</comment>
<gene>
    <name evidence="1" type="primary">gatC</name>
    <name evidence="2" type="ORF">SAMN03159343_2844</name>
</gene>
<dbReference type="GO" id="GO:0006450">
    <property type="term" value="P:regulation of translational fidelity"/>
    <property type="evidence" value="ECO:0007669"/>
    <property type="project" value="InterPro"/>
</dbReference>
<keyword evidence="1" id="KW-0547">Nucleotide-binding</keyword>
<comment type="function">
    <text evidence="1">Allows the formation of correctly charged Asn-tRNA(Asn) or Gln-tRNA(Gln) through the transamidation of misacylated Asp-tRNA(Asn) or Glu-tRNA(Gln) in organisms which lack either or both of asparaginyl-tRNA or glutaminyl-tRNA synthetases. The reaction takes place in the presence of glutamine and ATP through an activated phospho-Asp-tRNA(Asn) or phospho-Glu-tRNA(Gln).</text>
</comment>
<name>A0A1G4YHI4_9ACTN</name>
<dbReference type="OrthoDB" id="5295223at2"/>
<dbReference type="NCBIfam" id="TIGR00135">
    <property type="entry name" value="gatC"/>
    <property type="match status" value="1"/>
</dbReference>
<dbReference type="Proteomes" id="UP000198981">
    <property type="component" value="Unassembled WGS sequence"/>
</dbReference>
<comment type="similarity">
    <text evidence="1">Belongs to the GatC family.</text>
</comment>
<dbReference type="AlphaFoldDB" id="A0A1G4YHI4"/>
<sequence>MSTDSSSLSRDDIAHLAQLSRLAVSDEELDLYAGQLGVVLGAVARVQDAPTADVAPTTHAVPLTNVHRPDVVTPSLPREQVLAGAPAAEDDRFRVPRILQEEA</sequence>
<accession>A0A1G4YHI4</accession>
<dbReference type="InterPro" id="IPR036113">
    <property type="entry name" value="Asp/Glu-ADT_sf_sub_c"/>
</dbReference>
<keyword evidence="3" id="KW-1185">Reference proteome</keyword>
<dbReference type="Pfam" id="PF02686">
    <property type="entry name" value="GatC"/>
    <property type="match status" value="1"/>
</dbReference>
<dbReference type="HAMAP" id="MF_00122">
    <property type="entry name" value="GatC"/>
    <property type="match status" value="1"/>
</dbReference>
<dbReference type="GO" id="GO:0016740">
    <property type="term" value="F:transferase activity"/>
    <property type="evidence" value="ECO:0007669"/>
    <property type="project" value="UniProtKB-KW"/>
</dbReference>
<keyword evidence="1" id="KW-0067">ATP-binding</keyword>
<dbReference type="RefSeq" id="WP_092805353.1">
    <property type="nucleotide sequence ID" value="NZ_FMUH01000004.1"/>
</dbReference>
<dbReference type="PANTHER" id="PTHR15004:SF0">
    <property type="entry name" value="GLUTAMYL-TRNA(GLN) AMIDOTRANSFERASE SUBUNIT C, MITOCHONDRIAL"/>
    <property type="match status" value="1"/>
</dbReference>
<dbReference type="GO" id="GO:0070681">
    <property type="term" value="P:glutaminyl-tRNAGln biosynthesis via transamidation"/>
    <property type="evidence" value="ECO:0007669"/>
    <property type="project" value="TreeGrafter"/>
</dbReference>
<keyword evidence="1" id="KW-0648">Protein biosynthesis</keyword>
<organism evidence="2 3">
    <name type="scientific">Klenkia marina</name>
    <dbReference type="NCBI Taxonomy" id="1960309"/>
    <lineage>
        <taxon>Bacteria</taxon>
        <taxon>Bacillati</taxon>
        <taxon>Actinomycetota</taxon>
        <taxon>Actinomycetes</taxon>
        <taxon>Geodermatophilales</taxon>
        <taxon>Geodermatophilaceae</taxon>
        <taxon>Klenkia</taxon>
    </lineage>
</organism>
<keyword evidence="1" id="KW-0436">Ligase</keyword>
<dbReference type="PANTHER" id="PTHR15004">
    <property type="entry name" value="GLUTAMYL-TRNA(GLN) AMIDOTRANSFERASE SUBUNIT C, MITOCHONDRIAL"/>
    <property type="match status" value="1"/>
</dbReference>
<comment type="catalytic activity">
    <reaction evidence="1">
        <text>L-glutamyl-tRNA(Gln) + L-glutamine + ATP + H2O = L-glutaminyl-tRNA(Gln) + L-glutamate + ADP + phosphate + H(+)</text>
        <dbReference type="Rhea" id="RHEA:17521"/>
        <dbReference type="Rhea" id="RHEA-COMP:9681"/>
        <dbReference type="Rhea" id="RHEA-COMP:9684"/>
        <dbReference type="ChEBI" id="CHEBI:15377"/>
        <dbReference type="ChEBI" id="CHEBI:15378"/>
        <dbReference type="ChEBI" id="CHEBI:29985"/>
        <dbReference type="ChEBI" id="CHEBI:30616"/>
        <dbReference type="ChEBI" id="CHEBI:43474"/>
        <dbReference type="ChEBI" id="CHEBI:58359"/>
        <dbReference type="ChEBI" id="CHEBI:78520"/>
        <dbReference type="ChEBI" id="CHEBI:78521"/>
        <dbReference type="ChEBI" id="CHEBI:456216"/>
    </reaction>
</comment>
<protein>
    <recommendedName>
        <fullName evidence="1">Aspartyl/glutamyl-tRNA(Asn/Gln) amidotransferase subunit C</fullName>
        <shortName evidence="1">Asp/Glu-ADT subunit C</shortName>
        <ecNumber evidence="1">6.3.5.-</ecNumber>
    </recommendedName>
</protein>
<evidence type="ECO:0000313" key="3">
    <source>
        <dbReference type="Proteomes" id="UP000198981"/>
    </source>
</evidence>
<keyword evidence="2" id="KW-0808">Transferase</keyword>
<dbReference type="SUPFAM" id="SSF141000">
    <property type="entry name" value="Glu-tRNAGln amidotransferase C subunit"/>
    <property type="match status" value="1"/>
</dbReference>
<evidence type="ECO:0000256" key="1">
    <source>
        <dbReference type="HAMAP-Rule" id="MF_00122"/>
    </source>
</evidence>
<evidence type="ECO:0000313" key="2">
    <source>
        <dbReference type="EMBL" id="SCX52765.1"/>
    </source>
</evidence>
<dbReference type="STRING" id="1960309.SAMN03159343_2844"/>
<reference evidence="3" key="1">
    <citation type="submission" date="2016-10" db="EMBL/GenBank/DDBJ databases">
        <authorList>
            <person name="Varghese N."/>
            <person name="Submissions S."/>
        </authorList>
    </citation>
    <scope>NUCLEOTIDE SEQUENCE [LARGE SCALE GENOMIC DNA]</scope>
    <source>
        <strain evidence="3">DSM 45722</strain>
    </source>
</reference>
<dbReference type="GO" id="GO:0050567">
    <property type="term" value="F:glutaminyl-tRNA synthase (glutamine-hydrolyzing) activity"/>
    <property type="evidence" value="ECO:0007669"/>
    <property type="project" value="UniProtKB-UniRule"/>
</dbReference>
<dbReference type="GO" id="GO:0005524">
    <property type="term" value="F:ATP binding"/>
    <property type="evidence" value="ECO:0007669"/>
    <property type="project" value="UniProtKB-KW"/>
</dbReference>
<dbReference type="GO" id="GO:0006412">
    <property type="term" value="P:translation"/>
    <property type="evidence" value="ECO:0007669"/>
    <property type="project" value="UniProtKB-UniRule"/>
</dbReference>